<keyword evidence="1" id="KW-1133">Transmembrane helix</keyword>
<dbReference type="InterPro" id="IPR043502">
    <property type="entry name" value="DNA/RNA_pol_sf"/>
</dbReference>
<keyword evidence="3" id="KW-1185">Reference proteome</keyword>
<organism evidence="2 3">
    <name type="scientific">Solanum verrucosum</name>
    <dbReference type="NCBI Taxonomy" id="315347"/>
    <lineage>
        <taxon>Eukaryota</taxon>
        <taxon>Viridiplantae</taxon>
        <taxon>Streptophyta</taxon>
        <taxon>Embryophyta</taxon>
        <taxon>Tracheophyta</taxon>
        <taxon>Spermatophyta</taxon>
        <taxon>Magnoliopsida</taxon>
        <taxon>eudicotyledons</taxon>
        <taxon>Gunneridae</taxon>
        <taxon>Pentapetalae</taxon>
        <taxon>asterids</taxon>
        <taxon>lamiids</taxon>
        <taxon>Solanales</taxon>
        <taxon>Solanaceae</taxon>
        <taxon>Solanoideae</taxon>
        <taxon>Solaneae</taxon>
        <taxon>Solanum</taxon>
    </lineage>
</organism>
<reference evidence="2" key="1">
    <citation type="submission" date="2023-08" db="EMBL/GenBank/DDBJ databases">
        <title>A de novo genome assembly of Solanum verrucosum Schlechtendal, a Mexican diploid species geographically isolated from the other diploid A-genome species in potato relatives.</title>
        <authorList>
            <person name="Hosaka K."/>
        </authorList>
    </citation>
    <scope>NUCLEOTIDE SEQUENCE</scope>
    <source>
        <tissue evidence="2">Young leaves</tissue>
    </source>
</reference>
<protein>
    <submittedName>
        <fullName evidence="2">Uncharacterized protein</fullName>
    </submittedName>
</protein>
<feature type="transmembrane region" description="Helical" evidence="1">
    <location>
        <begin position="38"/>
        <end position="60"/>
    </location>
</feature>
<dbReference type="PANTHER" id="PTHR24559">
    <property type="entry name" value="TRANSPOSON TY3-I GAG-POL POLYPROTEIN"/>
    <property type="match status" value="1"/>
</dbReference>
<dbReference type="InterPro" id="IPR043128">
    <property type="entry name" value="Rev_trsase/Diguanyl_cyclase"/>
</dbReference>
<dbReference type="Gene3D" id="3.10.10.10">
    <property type="entry name" value="HIV Type 1 Reverse Transcriptase, subunit A, domain 1"/>
    <property type="match status" value="1"/>
</dbReference>
<accession>A0AAF0ZW95</accession>
<proteinExistence type="predicted"/>
<dbReference type="SUPFAM" id="SSF56672">
    <property type="entry name" value="DNA/RNA polymerases"/>
    <property type="match status" value="1"/>
</dbReference>
<dbReference type="EMBL" id="CP133621">
    <property type="protein sequence ID" value="WMV51665.1"/>
    <property type="molecule type" value="Genomic_DNA"/>
</dbReference>
<sequence>GASTFSKINLRYGYHQLKNRPKDIPKMTFRTRYGHYEFLVMSFGLTICLQLLAGCFAYLAHIRDIEVESPSIESIHVVSEFREVFILICLVCLRIERYISALI</sequence>
<keyword evidence="1" id="KW-0472">Membrane</keyword>
<keyword evidence="1" id="KW-0812">Transmembrane</keyword>
<dbReference type="AlphaFoldDB" id="A0AAF0ZW95"/>
<name>A0AAF0ZW95_SOLVR</name>
<evidence type="ECO:0000313" key="2">
    <source>
        <dbReference type="EMBL" id="WMV51665.1"/>
    </source>
</evidence>
<dbReference type="PANTHER" id="PTHR24559:SF437">
    <property type="entry name" value="RNA-DIRECTED DNA POLYMERASE HOMOLOG"/>
    <property type="match status" value="1"/>
</dbReference>
<dbReference type="InterPro" id="IPR053134">
    <property type="entry name" value="RNA-dir_DNA_polymerase"/>
</dbReference>
<evidence type="ECO:0000256" key="1">
    <source>
        <dbReference type="SAM" id="Phobius"/>
    </source>
</evidence>
<evidence type="ECO:0000313" key="3">
    <source>
        <dbReference type="Proteomes" id="UP001234989"/>
    </source>
</evidence>
<feature type="non-terminal residue" evidence="2">
    <location>
        <position position="1"/>
    </location>
</feature>
<gene>
    <name evidence="2" type="ORF">MTR67_045050</name>
</gene>
<dbReference type="Gene3D" id="3.30.70.270">
    <property type="match status" value="1"/>
</dbReference>
<dbReference type="Proteomes" id="UP001234989">
    <property type="component" value="Chromosome 10"/>
</dbReference>